<gene>
    <name evidence="7" type="ORF">E6C55_23525</name>
</gene>
<protein>
    <submittedName>
        <fullName evidence="7">YhgE/Pip domain-containing protein</fullName>
    </submittedName>
</protein>
<feature type="transmembrane region" description="Helical" evidence="5">
    <location>
        <begin position="674"/>
        <end position="696"/>
    </location>
</feature>
<dbReference type="EMBL" id="SSOB01000036">
    <property type="protein sequence ID" value="THF74923.1"/>
    <property type="molecule type" value="Genomic_DNA"/>
</dbReference>
<evidence type="ECO:0000256" key="5">
    <source>
        <dbReference type="SAM" id="Phobius"/>
    </source>
</evidence>
<keyword evidence="2 5" id="KW-0812">Transmembrane</keyword>
<keyword evidence="3 5" id="KW-1133">Transmembrane helix</keyword>
<name>A0A4S4BJS9_9BACL</name>
<dbReference type="NCBIfam" id="TIGR03062">
    <property type="entry name" value="pip_yhgE_Cterm"/>
    <property type="match status" value="1"/>
</dbReference>
<feature type="transmembrane region" description="Helical" evidence="5">
    <location>
        <begin position="590"/>
        <end position="613"/>
    </location>
</feature>
<comment type="subcellular location">
    <subcellularLocation>
        <location evidence="1">Membrane</location>
        <topology evidence="1">Multi-pass membrane protein</topology>
    </subcellularLocation>
</comment>
<evidence type="ECO:0000313" key="7">
    <source>
        <dbReference type="EMBL" id="THF74923.1"/>
    </source>
</evidence>
<evidence type="ECO:0000259" key="6">
    <source>
        <dbReference type="Pfam" id="PF12698"/>
    </source>
</evidence>
<dbReference type="OrthoDB" id="9811483at2"/>
<feature type="transmembrane region" description="Helical" evidence="5">
    <location>
        <begin position="560"/>
        <end position="584"/>
    </location>
</feature>
<evidence type="ECO:0000256" key="4">
    <source>
        <dbReference type="ARBA" id="ARBA00023136"/>
    </source>
</evidence>
<accession>A0A4S4BJS9</accession>
<dbReference type="Gene3D" id="3.40.1710.10">
    <property type="entry name" value="abc type-2 transporter like domain"/>
    <property type="match status" value="1"/>
</dbReference>
<keyword evidence="4 5" id="KW-0472">Membrane</keyword>
<feature type="domain" description="ABC-2 type transporter transmembrane" evidence="6">
    <location>
        <begin position="41"/>
        <end position="175"/>
    </location>
</feature>
<feature type="transmembrane region" description="Helical" evidence="5">
    <location>
        <begin position="520"/>
        <end position="540"/>
    </location>
</feature>
<evidence type="ECO:0000313" key="8">
    <source>
        <dbReference type="Proteomes" id="UP000310636"/>
    </source>
</evidence>
<dbReference type="Proteomes" id="UP000310636">
    <property type="component" value="Unassembled WGS sequence"/>
</dbReference>
<comment type="caution">
    <text evidence="7">The sequence shown here is derived from an EMBL/GenBank/DDBJ whole genome shotgun (WGS) entry which is preliminary data.</text>
</comment>
<organism evidence="7 8">
    <name type="scientific">Cohnella fermenti</name>
    <dbReference type="NCBI Taxonomy" id="2565925"/>
    <lineage>
        <taxon>Bacteria</taxon>
        <taxon>Bacillati</taxon>
        <taxon>Bacillota</taxon>
        <taxon>Bacilli</taxon>
        <taxon>Bacillales</taxon>
        <taxon>Paenibacillaceae</taxon>
        <taxon>Cohnella</taxon>
    </lineage>
</organism>
<dbReference type="GO" id="GO:0140359">
    <property type="term" value="F:ABC-type transporter activity"/>
    <property type="evidence" value="ECO:0007669"/>
    <property type="project" value="InterPro"/>
</dbReference>
<dbReference type="GO" id="GO:0016020">
    <property type="term" value="C:membrane"/>
    <property type="evidence" value="ECO:0007669"/>
    <property type="project" value="UniProtKB-SubCell"/>
</dbReference>
<feature type="transmembrane region" description="Helical" evidence="5">
    <location>
        <begin position="620"/>
        <end position="640"/>
    </location>
</feature>
<proteinExistence type="predicted"/>
<sequence length="717" mass="72916">MFGMNNVLGNKRKSAARESGVVRGELRRLRGSRMAMLSIVGLIVIPLLYSGMLIGAFWDPYGRLGDMPVAVVNEDQGAEMDGKALHVGDDLVRELQENDDFDWQVADRDQAMQGLEDHKYSLVFVIPDNFSEKTTTLADESPEAAQLSYYVDDGYNYLTSTIGAKAAESLKEKVSAEVTKAYAETVFAAIGNAASGFGDAADGAEKLADGAKAAEDGAQQLRDNLAKLTGGAESLEQGVAKLASGSEQLASGAGAAAKGSESLAGGLGALVSGAGELQAGAEQAATAAASVAGGAEKLAASGKELASGAASAVQGSEQVASGAGDLAAGLKQYAAAHAELADDPALQRLLAAAEAVASGAGQARDGVAAVASGAQELSAGQASLAAGAEQLAGGADSLASGAGTLGGKLAEAKAGADSLSAGMQQVLSGAESLRSGLKQAGSGLLTVSEGSSSLSAGSEKLTEGISQLAGGSTELAGKLGEASQEASSLGGNDRQAAMFAEPVSLAESKLADIPNYGTGMAPYFLSLGLYVGVLMSTVILPLRDAAGKVRSGWRWYLSKLVLFVPVVLLQAALVDAVLIWGIGLEVPSVPLFYAISAAIGLTFMTIVQFFVTLADTVGRFLAVVLLTLQLASSEGTYPAVMLPDWLQAIGDWMPMTHAIKALRLALAGSSALQIAQQLLLLAVYAAVFAAATWLLFKARSGRADKYTIRPVEAAAQA</sequence>
<feature type="domain" description="ABC-2 type transporter transmembrane" evidence="6">
    <location>
        <begin position="495"/>
        <end position="694"/>
    </location>
</feature>
<reference evidence="7 8" key="1">
    <citation type="submission" date="2019-04" db="EMBL/GenBank/DDBJ databases">
        <title>Cohnella sp. nov. isolated from preserved vegetables.</title>
        <authorList>
            <person name="Lin S.-Y."/>
            <person name="Hung M.-H."/>
            <person name="Young C.-C."/>
        </authorList>
    </citation>
    <scope>NUCLEOTIDE SEQUENCE [LARGE SCALE GENOMIC DNA]</scope>
    <source>
        <strain evidence="7 8">CC-MHH1044</strain>
    </source>
</reference>
<dbReference type="AlphaFoldDB" id="A0A4S4BJS9"/>
<dbReference type="NCBIfam" id="TIGR03061">
    <property type="entry name" value="pip_yhgE_Nterm"/>
    <property type="match status" value="1"/>
</dbReference>
<dbReference type="PANTHER" id="PTHR43077">
    <property type="entry name" value="TRANSPORT PERMEASE YVFS-RELATED"/>
    <property type="match status" value="1"/>
</dbReference>
<evidence type="ECO:0000256" key="2">
    <source>
        <dbReference type="ARBA" id="ARBA00022692"/>
    </source>
</evidence>
<feature type="transmembrane region" description="Helical" evidence="5">
    <location>
        <begin position="35"/>
        <end position="58"/>
    </location>
</feature>
<evidence type="ECO:0000256" key="3">
    <source>
        <dbReference type="ARBA" id="ARBA00022989"/>
    </source>
</evidence>
<keyword evidence="8" id="KW-1185">Reference proteome</keyword>
<dbReference type="NCBIfam" id="TIGR03057">
    <property type="entry name" value="xxxLxxG_by_4"/>
    <property type="match status" value="1"/>
</dbReference>
<dbReference type="PANTHER" id="PTHR43077:SF5">
    <property type="entry name" value="PHAGE INFECTION PROTEIN"/>
    <property type="match status" value="1"/>
</dbReference>
<dbReference type="InterPro" id="IPR017501">
    <property type="entry name" value="Phage_infect_YhgE_C"/>
</dbReference>
<dbReference type="InterPro" id="IPR051328">
    <property type="entry name" value="T7SS_ABC-Transporter"/>
</dbReference>
<dbReference type="Pfam" id="PF12698">
    <property type="entry name" value="ABC2_membrane_3"/>
    <property type="match status" value="2"/>
</dbReference>
<dbReference type="InterPro" id="IPR013525">
    <property type="entry name" value="ABC2_TM"/>
</dbReference>
<evidence type="ECO:0000256" key="1">
    <source>
        <dbReference type="ARBA" id="ARBA00004141"/>
    </source>
</evidence>
<dbReference type="InterPro" id="IPR017500">
    <property type="entry name" value="Phage_infect_YhgE_N"/>
</dbReference>
<dbReference type="InterPro" id="IPR023908">
    <property type="entry name" value="xxxLxxG_rpt"/>
</dbReference>